<gene>
    <name evidence="1" type="primary">ORF220021</name>
</gene>
<evidence type="ECO:0000313" key="1">
    <source>
        <dbReference type="EMBL" id="CEK98941.1"/>
    </source>
</evidence>
<dbReference type="EMBL" id="HACG01052070">
    <property type="protein sequence ID" value="CEK98941.1"/>
    <property type="molecule type" value="Transcribed_RNA"/>
</dbReference>
<dbReference type="AlphaFoldDB" id="A0A0B7C2V2"/>
<organism evidence="1">
    <name type="scientific">Arion vulgaris</name>
    <dbReference type="NCBI Taxonomy" id="1028688"/>
    <lineage>
        <taxon>Eukaryota</taxon>
        <taxon>Metazoa</taxon>
        <taxon>Spiralia</taxon>
        <taxon>Lophotrochozoa</taxon>
        <taxon>Mollusca</taxon>
        <taxon>Gastropoda</taxon>
        <taxon>Heterobranchia</taxon>
        <taxon>Euthyneura</taxon>
        <taxon>Panpulmonata</taxon>
        <taxon>Eupulmonata</taxon>
        <taxon>Stylommatophora</taxon>
        <taxon>Helicina</taxon>
        <taxon>Arionoidea</taxon>
        <taxon>Arionidae</taxon>
        <taxon>Arion</taxon>
    </lineage>
</organism>
<feature type="non-terminal residue" evidence="1">
    <location>
        <position position="1"/>
    </location>
</feature>
<accession>A0A0B7C2V2</accession>
<feature type="non-terminal residue" evidence="1">
    <location>
        <position position="132"/>
    </location>
</feature>
<name>A0A0B7C2V2_9EUPU</name>
<proteinExistence type="predicted"/>
<protein>
    <submittedName>
        <fullName evidence="1">Uncharacterized protein</fullName>
    </submittedName>
</protein>
<reference evidence="1" key="1">
    <citation type="submission" date="2014-12" db="EMBL/GenBank/DDBJ databases">
        <title>Insight into the proteome of Arion vulgaris.</title>
        <authorList>
            <person name="Aradska J."/>
            <person name="Bulat T."/>
            <person name="Smidak R."/>
            <person name="Sarate P."/>
            <person name="Gangsoo J."/>
            <person name="Sialana F."/>
            <person name="Bilban M."/>
            <person name="Lubec G."/>
        </authorList>
    </citation>
    <scope>NUCLEOTIDE SEQUENCE</scope>
    <source>
        <tissue evidence="1">Skin</tissue>
    </source>
</reference>
<sequence length="132" mass="14578">LNSWSVIGYCRGCVTDAIVGNEIMYNDRGRQQFLSPSTRSLLFGRSTVSQAIVMERLHSFSHLHSRCNNHSTIDQNFSISRNYSTTSRKFSTTAVVSSVSTSAQVASVITDSSSSSTVLMFPDFFTIYGAEK</sequence>